<proteinExistence type="predicted"/>
<name>A0ABW2L410_9BACT</name>
<protein>
    <submittedName>
        <fullName evidence="1">Uncharacterized protein</fullName>
    </submittedName>
</protein>
<keyword evidence="2" id="KW-1185">Reference proteome</keyword>
<sequence>MTHLRESELPEFAKGALRAHRRADKKLRAENKRLGLPLIVWKDGKLVREKL</sequence>
<comment type="caution">
    <text evidence="1">The sequence shown here is derived from an EMBL/GenBank/DDBJ whole genome shotgun (WGS) entry which is preliminary data.</text>
</comment>
<accession>A0ABW2L410</accession>
<gene>
    <name evidence="1" type="ORF">ACFQY0_07805</name>
</gene>
<organism evidence="1 2">
    <name type="scientific">Haloferula chungangensis</name>
    <dbReference type="NCBI Taxonomy" id="1048331"/>
    <lineage>
        <taxon>Bacteria</taxon>
        <taxon>Pseudomonadati</taxon>
        <taxon>Verrucomicrobiota</taxon>
        <taxon>Verrucomicrobiia</taxon>
        <taxon>Verrucomicrobiales</taxon>
        <taxon>Verrucomicrobiaceae</taxon>
        <taxon>Haloferula</taxon>
    </lineage>
</organism>
<evidence type="ECO:0000313" key="2">
    <source>
        <dbReference type="Proteomes" id="UP001596472"/>
    </source>
</evidence>
<dbReference type="EMBL" id="JBHTBS010000003">
    <property type="protein sequence ID" value="MFC7337077.1"/>
    <property type="molecule type" value="Genomic_DNA"/>
</dbReference>
<evidence type="ECO:0000313" key="1">
    <source>
        <dbReference type="EMBL" id="MFC7337077.1"/>
    </source>
</evidence>
<reference evidence="2" key="1">
    <citation type="journal article" date="2019" name="Int. J. Syst. Evol. Microbiol.">
        <title>The Global Catalogue of Microorganisms (GCM) 10K type strain sequencing project: providing services to taxonomists for standard genome sequencing and annotation.</title>
        <authorList>
            <consortium name="The Broad Institute Genomics Platform"/>
            <consortium name="The Broad Institute Genome Sequencing Center for Infectious Disease"/>
            <person name="Wu L."/>
            <person name="Ma J."/>
        </authorList>
    </citation>
    <scope>NUCLEOTIDE SEQUENCE [LARGE SCALE GENOMIC DNA]</scope>
    <source>
        <strain evidence="2">CGMCC 4.1467</strain>
    </source>
</reference>
<dbReference type="Proteomes" id="UP001596472">
    <property type="component" value="Unassembled WGS sequence"/>
</dbReference>